<organism evidence="2 3">
    <name type="scientific">Portunus trituberculatus</name>
    <name type="common">Swimming crab</name>
    <name type="synonym">Neptunus trituberculatus</name>
    <dbReference type="NCBI Taxonomy" id="210409"/>
    <lineage>
        <taxon>Eukaryota</taxon>
        <taxon>Metazoa</taxon>
        <taxon>Ecdysozoa</taxon>
        <taxon>Arthropoda</taxon>
        <taxon>Crustacea</taxon>
        <taxon>Multicrustacea</taxon>
        <taxon>Malacostraca</taxon>
        <taxon>Eumalacostraca</taxon>
        <taxon>Eucarida</taxon>
        <taxon>Decapoda</taxon>
        <taxon>Pleocyemata</taxon>
        <taxon>Brachyura</taxon>
        <taxon>Eubrachyura</taxon>
        <taxon>Portunoidea</taxon>
        <taxon>Portunidae</taxon>
        <taxon>Portuninae</taxon>
        <taxon>Portunus</taxon>
    </lineage>
</organism>
<gene>
    <name evidence="2" type="ORF">E2C01_030473</name>
</gene>
<dbReference type="AlphaFoldDB" id="A0A5B7EQX8"/>
<protein>
    <submittedName>
        <fullName evidence="2">Uncharacterized protein</fullName>
    </submittedName>
</protein>
<sequence length="75" mass="8100">MTGSTGSHAPSSRSHCSPSPVDSRTQYTLVMSNTTCTNVCHISTEASLHHPENTLTGSSATPHYFYYVHFVGDLV</sequence>
<keyword evidence="3" id="KW-1185">Reference proteome</keyword>
<dbReference type="EMBL" id="VSRR010003654">
    <property type="protein sequence ID" value="MPC37001.1"/>
    <property type="molecule type" value="Genomic_DNA"/>
</dbReference>
<evidence type="ECO:0000313" key="2">
    <source>
        <dbReference type="EMBL" id="MPC37001.1"/>
    </source>
</evidence>
<comment type="caution">
    <text evidence="2">The sequence shown here is derived from an EMBL/GenBank/DDBJ whole genome shotgun (WGS) entry which is preliminary data.</text>
</comment>
<name>A0A5B7EQX8_PORTR</name>
<evidence type="ECO:0000313" key="3">
    <source>
        <dbReference type="Proteomes" id="UP000324222"/>
    </source>
</evidence>
<dbReference type="Proteomes" id="UP000324222">
    <property type="component" value="Unassembled WGS sequence"/>
</dbReference>
<evidence type="ECO:0000256" key="1">
    <source>
        <dbReference type="SAM" id="MobiDB-lite"/>
    </source>
</evidence>
<feature type="region of interest" description="Disordered" evidence="1">
    <location>
        <begin position="1"/>
        <end position="23"/>
    </location>
</feature>
<proteinExistence type="predicted"/>
<accession>A0A5B7EQX8</accession>
<reference evidence="2 3" key="1">
    <citation type="submission" date="2019-05" db="EMBL/GenBank/DDBJ databases">
        <title>Another draft genome of Portunus trituberculatus and its Hox gene families provides insights of decapod evolution.</title>
        <authorList>
            <person name="Jeong J.-H."/>
            <person name="Song I."/>
            <person name="Kim S."/>
            <person name="Choi T."/>
            <person name="Kim D."/>
            <person name="Ryu S."/>
            <person name="Kim W."/>
        </authorList>
    </citation>
    <scope>NUCLEOTIDE SEQUENCE [LARGE SCALE GENOMIC DNA]</scope>
    <source>
        <tissue evidence="2">Muscle</tissue>
    </source>
</reference>